<dbReference type="PIRSF" id="PIRSF000709">
    <property type="entry name" value="6PFK_2-Ptase"/>
    <property type="match status" value="1"/>
</dbReference>
<keyword evidence="2" id="KW-1185">Reference proteome</keyword>
<dbReference type="Pfam" id="PF00300">
    <property type="entry name" value="His_Phos_1"/>
    <property type="match status" value="1"/>
</dbReference>
<dbReference type="SUPFAM" id="SSF53254">
    <property type="entry name" value="Phosphoglycerate mutase-like"/>
    <property type="match status" value="1"/>
</dbReference>
<gene>
    <name evidence="1" type="ORF">GCM10007094_32530</name>
</gene>
<dbReference type="Proteomes" id="UP000637980">
    <property type="component" value="Unassembled WGS sequence"/>
</dbReference>
<reference evidence="2" key="1">
    <citation type="journal article" date="2019" name="Int. J. Syst. Evol. Microbiol.">
        <title>The Global Catalogue of Microorganisms (GCM) 10K type strain sequencing project: providing services to taxonomists for standard genome sequencing and annotation.</title>
        <authorList>
            <consortium name="The Broad Institute Genomics Platform"/>
            <consortium name="The Broad Institute Genome Sequencing Center for Infectious Disease"/>
            <person name="Wu L."/>
            <person name="Ma J."/>
        </authorList>
    </citation>
    <scope>NUCLEOTIDE SEQUENCE [LARGE SCALE GENOMIC DNA]</scope>
    <source>
        <strain evidence="2">KCTC 12861</strain>
    </source>
</reference>
<dbReference type="EMBL" id="BMXE01000006">
    <property type="protein sequence ID" value="GHB40624.1"/>
    <property type="molecule type" value="Genomic_DNA"/>
</dbReference>
<evidence type="ECO:0000313" key="1">
    <source>
        <dbReference type="EMBL" id="GHB40624.1"/>
    </source>
</evidence>
<proteinExistence type="predicted"/>
<protein>
    <submittedName>
        <fullName evidence="1">Phosphoglycerate mutase</fullName>
    </submittedName>
</protein>
<dbReference type="InterPro" id="IPR001345">
    <property type="entry name" value="PG/BPGM_mutase_AS"/>
</dbReference>
<dbReference type="PANTHER" id="PTHR48100:SF59">
    <property type="entry name" value="ADENOSYLCOBALAMIN_ALPHA-RIBAZOLE PHOSPHATASE"/>
    <property type="match status" value="1"/>
</dbReference>
<evidence type="ECO:0000313" key="2">
    <source>
        <dbReference type="Proteomes" id="UP000637980"/>
    </source>
</evidence>
<accession>A0ABQ3ELU5</accession>
<dbReference type="PROSITE" id="PS00175">
    <property type="entry name" value="PG_MUTASE"/>
    <property type="match status" value="1"/>
</dbReference>
<organism evidence="1 2">
    <name type="scientific">Pseudovibrio japonicus</name>
    <dbReference type="NCBI Taxonomy" id="366534"/>
    <lineage>
        <taxon>Bacteria</taxon>
        <taxon>Pseudomonadati</taxon>
        <taxon>Pseudomonadota</taxon>
        <taxon>Alphaproteobacteria</taxon>
        <taxon>Hyphomicrobiales</taxon>
        <taxon>Stappiaceae</taxon>
        <taxon>Pseudovibrio</taxon>
    </lineage>
</organism>
<sequence>MVKYPELFVLRHGQTEWNVAGKFQGQKNSPLTAKGKAQAQLQYELLSGVETLPKQAFISPQYRTVHTAQIALGPQIEQVLDDRLKEINFGAWEGKARSELKSLIGDDYESGLWHFMSPQGETFEEISARVQSFLDELTAPAIIVTHGITSIILRGIYMGLDQLELLQLPRKQGCIYHLADGVETLIAKSENDQRTLSYVS</sequence>
<dbReference type="SMART" id="SM00855">
    <property type="entry name" value="PGAM"/>
    <property type="match status" value="1"/>
</dbReference>
<dbReference type="InterPro" id="IPR050275">
    <property type="entry name" value="PGM_Phosphatase"/>
</dbReference>
<dbReference type="InterPro" id="IPR013078">
    <property type="entry name" value="His_Pase_superF_clade-1"/>
</dbReference>
<dbReference type="InterPro" id="IPR029033">
    <property type="entry name" value="His_PPase_superfam"/>
</dbReference>
<dbReference type="PANTHER" id="PTHR48100">
    <property type="entry name" value="BROAD-SPECIFICITY PHOSPHATASE YOR283W-RELATED"/>
    <property type="match status" value="1"/>
</dbReference>
<comment type="caution">
    <text evidence="1">The sequence shown here is derived from an EMBL/GenBank/DDBJ whole genome shotgun (WGS) entry which is preliminary data.</text>
</comment>
<dbReference type="Gene3D" id="3.40.50.1240">
    <property type="entry name" value="Phosphoglycerate mutase-like"/>
    <property type="match status" value="1"/>
</dbReference>
<dbReference type="CDD" id="cd07067">
    <property type="entry name" value="HP_PGM_like"/>
    <property type="match status" value="1"/>
</dbReference>
<name>A0ABQ3ELU5_9HYPH</name>